<comment type="caution">
    <text evidence="2">The sequence shown here is derived from an EMBL/GenBank/DDBJ whole genome shotgun (WGS) entry which is preliminary data.</text>
</comment>
<protein>
    <submittedName>
        <fullName evidence="2">Uncharacterized protein</fullName>
    </submittedName>
</protein>
<proteinExistence type="predicted"/>
<dbReference type="EMBL" id="JRKL02005617">
    <property type="protein sequence ID" value="KAF3950187.1"/>
    <property type="molecule type" value="Genomic_DNA"/>
</dbReference>
<evidence type="ECO:0000313" key="2">
    <source>
        <dbReference type="EMBL" id="KAF3950187.1"/>
    </source>
</evidence>
<evidence type="ECO:0000313" key="3">
    <source>
        <dbReference type="Proteomes" id="UP000737018"/>
    </source>
</evidence>
<accession>A0A8J4VA22</accession>
<dbReference type="AlphaFoldDB" id="A0A8J4VA22"/>
<gene>
    <name evidence="2" type="ORF">CMV_024022</name>
</gene>
<name>A0A8J4VA22_9ROSI</name>
<evidence type="ECO:0000256" key="1">
    <source>
        <dbReference type="SAM" id="MobiDB-lite"/>
    </source>
</evidence>
<reference evidence="2" key="1">
    <citation type="submission" date="2020-03" db="EMBL/GenBank/DDBJ databases">
        <title>Castanea mollissima Vanexum genome sequencing.</title>
        <authorList>
            <person name="Staton M."/>
        </authorList>
    </citation>
    <scope>NUCLEOTIDE SEQUENCE</scope>
    <source>
        <tissue evidence="2">Leaf</tissue>
    </source>
</reference>
<organism evidence="2 3">
    <name type="scientific">Castanea mollissima</name>
    <name type="common">Chinese chestnut</name>
    <dbReference type="NCBI Taxonomy" id="60419"/>
    <lineage>
        <taxon>Eukaryota</taxon>
        <taxon>Viridiplantae</taxon>
        <taxon>Streptophyta</taxon>
        <taxon>Embryophyta</taxon>
        <taxon>Tracheophyta</taxon>
        <taxon>Spermatophyta</taxon>
        <taxon>Magnoliopsida</taxon>
        <taxon>eudicotyledons</taxon>
        <taxon>Gunneridae</taxon>
        <taxon>Pentapetalae</taxon>
        <taxon>rosids</taxon>
        <taxon>fabids</taxon>
        <taxon>Fagales</taxon>
        <taxon>Fagaceae</taxon>
        <taxon>Castanea</taxon>
    </lineage>
</organism>
<keyword evidence="3" id="KW-1185">Reference proteome</keyword>
<feature type="region of interest" description="Disordered" evidence="1">
    <location>
        <begin position="30"/>
        <end position="59"/>
    </location>
</feature>
<dbReference type="Proteomes" id="UP000737018">
    <property type="component" value="Unassembled WGS sequence"/>
</dbReference>
<sequence length="79" mass="9280">MVRKKDRFWECVEKQDNGRHFKLPKEVQEEASLTIGEPNKKLKGASTSNKDKEREIRSTSISEDDMLTECLKRLRLQNT</sequence>